<evidence type="ECO:0000313" key="3">
    <source>
        <dbReference type="Proteomes" id="UP000601435"/>
    </source>
</evidence>
<protein>
    <submittedName>
        <fullName evidence="2">Uncharacterized protein</fullName>
    </submittedName>
</protein>
<dbReference type="OrthoDB" id="415098at2759"/>
<dbReference type="AlphaFoldDB" id="A0A812KFY3"/>
<dbReference type="Proteomes" id="UP000601435">
    <property type="component" value="Unassembled WGS sequence"/>
</dbReference>
<feature type="region of interest" description="Disordered" evidence="1">
    <location>
        <begin position="617"/>
        <end position="637"/>
    </location>
</feature>
<proteinExistence type="predicted"/>
<name>A0A812KFY3_9DINO</name>
<feature type="compositionally biased region" description="Polar residues" evidence="1">
    <location>
        <begin position="625"/>
        <end position="635"/>
    </location>
</feature>
<dbReference type="EMBL" id="CAJNJA010007837">
    <property type="protein sequence ID" value="CAE7229659.1"/>
    <property type="molecule type" value="Genomic_DNA"/>
</dbReference>
<organism evidence="2 3">
    <name type="scientific">Symbiodinium necroappetens</name>
    <dbReference type="NCBI Taxonomy" id="1628268"/>
    <lineage>
        <taxon>Eukaryota</taxon>
        <taxon>Sar</taxon>
        <taxon>Alveolata</taxon>
        <taxon>Dinophyceae</taxon>
        <taxon>Suessiales</taxon>
        <taxon>Symbiodiniaceae</taxon>
        <taxon>Symbiodinium</taxon>
    </lineage>
</organism>
<sequence>MRRLFLKRTQTPETLLANIRLENVKEVSEGTSSDSALPKGLAPEDMQRLVVLDFVNDEPSLFLLEGNATDRDRFVLCMRILRLYSQTFGRQGEPAISSLDQGKAVVKCDYVLSQTPSGKETQKRFPSQFSNYPGKPAFFDVYSPTIRSLYSQVFWKALPPVDLPKEIVQRFDGKGMAIVGFEVDQVRRTEAGDVSVPISVAYNHHFESTIIGKRAAFEHVLIQGPGDPRIPEKHGHGAGTAWKPGQHEWVVRETEQGELPTSQSIGGANGGEYRKSFHGYAPGFAQVVESPTQIQITPMQIDTWNRDMMNISHPTRFVPGPVPRSSLAPISGPDALYSGLLECPVTSRIQKHVPGEAIVRLQGGPCSSPPESGDECLALARSALFGQHRRFVLDPAPAGTLGCTAMADSREMDLVRVHFKANHSGRSTLKLHQDPFLRGTADGACAADANKFVGASSPLVNVSVSLDLTLRQARISLTGPASVWFGVGFNAVGMADAPWALIVDGSGAVTERKLGRHEPGRLLKPSVSVQETKVQGDLRSLTLTRPLKGASSDYYTFTPFTDGSGELKFISAVGNTANLSYHSQRSPGQLTFLPVDVNGACICRGKPVPFGQGKGSLEYHPTGQPEDQGSGSVGFNNHCPEQPRSDLLAMRNLTCDLRNYSGGQLACHHMWSLLDADQPIPWPDRPLEYALKFRFWVEEYNMSYHTGLRRVTWGIASPVEYDVPKCSEGMMGCSRESDGSWIHTIKGTFTGEGVLSAAHFHCHAPTCLSMAMYRCPKGTKVCDQTTGELLCVERPVYGNSSGDPFAEPGYIFQPPCLWGSEEFGLQPPPSVEGFVLGTVKTSNATYGHRGEMAWQQMYVFDPTTSRDTELV</sequence>
<keyword evidence="3" id="KW-1185">Reference proteome</keyword>
<comment type="caution">
    <text evidence="2">The sequence shown here is derived from an EMBL/GenBank/DDBJ whole genome shotgun (WGS) entry which is preliminary data.</text>
</comment>
<reference evidence="2" key="1">
    <citation type="submission" date="2021-02" db="EMBL/GenBank/DDBJ databases">
        <authorList>
            <person name="Dougan E. K."/>
            <person name="Rhodes N."/>
            <person name="Thang M."/>
            <person name="Chan C."/>
        </authorList>
    </citation>
    <scope>NUCLEOTIDE SEQUENCE</scope>
</reference>
<accession>A0A812KFY3</accession>
<evidence type="ECO:0000313" key="2">
    <source>
        <dbReference type="EMBL" id="CAE7229659.1"/>
    </source>
</evidence>
<gene>
    <name evidence="2" type="ORF">SNEC2469_LOCUS3468</name>
</gene>
<evidence type="ECO:0000256" key="1">
    <source>
        <dbReference type="SAM" id="MobiDB-lite"/>
    </source>
</evidence>